<dbReference type="UniPathway" id="UPA00544"/>
<protein>
    <recommendedName>
        <fullName evidence="1">Anhydro-N-acetylmuramic acid kinase</fullName>
        <ecNumber evidence="1">2.7.1.170</ecNumber>
    </recommendedName>
    <alternativeName>
        <fullName evidence="1">AnhMurNAc kinase</fullName>
    </alternativeName>
</protein>
<keyword evidence="1" id="KW-0119">Carbohydrate metabolism</keyword>
<comment type="function">
    <text evidence="1">Catalyzes the specific phosphorylation of 1,6-anhydro-N-acetylmuramic acid (anhMurNAc) with the simultaneous cleavage of the 1,6-anhydro ring, generating MurNAc-6-P. Is required for the utilization of anhMurNAc either imported from the medium or derived from its own cell wall murein, and thus plays a role in cell wall recycling.</text>
</comment>
<proteinExistence type="inferred from homology"/>
<dbReference type="GO" id="GO:0006040">
    <property type="term" value="P:amino sugar metabolic process"/>
    <property type="evidence" value="ECO:0007669"/>
    <property type="project" value="InterPro"/>
</dbReference>
<sequence length="359" mass="38581">MSGTSLDGADSVIVKLENQRCQVIQQQFTPYPAALKHMLLALHNPGHNELESMARTGNQLATLYAENIEALLKKACLHPKAIRAIGCHGQTIRHRPEWGFTLQIGNPALLAELTGIDVVADFRSRDIAAGGHGAPLVPAFHAAMFSSAEKHRVVLNIGGIANLTNLPATGGNIIGFDTGPGNMLMDAWINKHQGRDYDRQGTWAASGSILPDLLHRMLSDSFFARQPPKSTGRDTFNLAWLEQLLHQIKDKPRPQDVQRTLLELTAVSIAMAVTQHCGNVDELYVCGGGAYNNALMQRLRQLLQPVPIALSDTLGLAANAVEAAAFAWLAKQTLHGLPGNLPAVTGACGPRILGAVYAA</sequence>
<dbReference type="PANTHER" id="PTHR30605:SF0">
    <property type="entry name" value="ANHYDRO-N-ACETYLMURAMIC ACID KINASE"/>
    <property type="match status" value="1"/>
</dbReference>
<dbReference type="GO" id="GO:0097175">
    <property type="term" value="P:1,6-anhydro-N-acetyl-beta-muramic acid catabolic process"/>
    <property type="evidence" value="ECO:0007669"/>
    <property type="project" value="UniProtKB-UniRule"/>
</dbReference>
<gene>
    <name evidence="1" type="primary">anmK</name>
    <name evidence="2" type="ordered locus">Mfla_0062</name>
</gene>
<dbReference type="UniPathway" id="UPA00343"/>
<dbReference type="Proteomes" id="UP000002440">
    <property type="component" value="Chromosome"/>
</dbReference>
<comment type="pathway">
    <text evidence="1">Cell wall biogenesis; peptidoglycan recycling.</text>
</comment>
<dbReference type="KEGG" id="mfa:Mfla_0062"/>
<dbReference type="HOGENOM" id="CLU_038782_0_0_4"/>
<dbReference type="CDD" id="cd24050">
    <property type="entry name" value="ASKHA_NBD_ANMK"/>
    <property type="match status" value="1"/>
</dbReference>
<dbReference type="Pfam" id="PF03702">
    <property type="entry name" value="AnmK"/>
    <property type="match status" value="1"/>
</dbReference>
<organism evidence="2 3">
    <name type="scientific">Methylobacillus flagellatus (strain ATCC 51484 / DSM 6875 / VKM B-1610 / KT)</name>
    <dbReference type="NCBI Taxonomy" id="265072"/>
    <lineage>
        <taxon>Bacteria</taxon>
        <taxon>Pseudomonadati</taxon>
        <taxon>Pseudomonadota</taxon>
        <taxon>Betaproteobacteria</taxon>
        <taxon>Nitrosomonadales</taxon>
        <taxon>Methylophilaceae</taxon>
        <taxon>Methylobacillus</taxon>
    </lineage>
</organism>
<dbReference type="Gene3D" id="3.30.420.40">
    <property type="match status" value="2"/>
</dbReference>
<keyword evidence="3" id="KW-1185">Reference proteome</keyword>
<dbReference type="GO" id="GO:0005524">
    <property type="term" value="F:ATP binding"/>
    <property type="evidence" value="ECO:0007669"/>
    <property type="project" value="UniProtKB-UniRule"/>
</dbReference>
<dbReference type="EC" id="2.7.1.170" evidence="1"/>
<accession>Q1GXC5</accession>
<dbReference type="STRING" id="265072.Mfla_0062"/>
<reference evidence="2 3" key="1">
    <citation type="submission" date="2006-03" db="EMBL/GenBank/DDBJ databases">
        <title>Complete sequence of Methylobacillus flagellatus KT.</title>
        <authorList>
            <consortium name="US DOE Joint Genome Institute"/>
            <person name="Copeland A."/>
            <person name="Lucas S."/>
            <person name="Lapidus A."/>
            <person name="Barry K."/>
            <person name="Detter J.C."/>
            <person name="Glavina del Rio T."/>
            <person name="Hammon N."/>
            <person name="Israni S."/>
            <person name="Dalin E."/>
            <person name="Tice H."/>
            <person name="Pitluck S."/>
            <person name="Brettin T."/>
            <person name="Bruce D."/>
            <person name="Han C."/>
            <person name="Tapia R."/>
            <person name="Saunders E."/>
            <person name="Gilna P."/>
            <person name="Schmutz J."/>
            <person name="Larimer F."/>
            <person name="Land M."/>
            <person name="Kyrpides N."/>
            <person name="Anderson I."/>
            <person name="Richardson P."/>
        </authorList>
    </citation>
    <scope>NUCLEOTIDE SEQUENCE [LARGE SCALE GENOMIC DNA]</scope>
    <source>
        <strain evidence="3">KT / ATCC 51484 / DSM 6875</strain>
    </source>
</reference>
<keyword evidence="1" id="KW-0808">Transferase</keyword>
<evidence type="ECO:0000313" key="2">
    <source>
        <dbReference type="EMBL" id="ABE48333.1"/>
    </source>
</evidence>
<comment type="similarity">
    <text evidence="1">Belongs to the anhydro-N-acetylmuramic acid kinase family.</text>
</comment>
<dbReference type="GO" id="GO:0016301">
    <property type="term" value="F:kinase activity"/>
    <property type="evidence" value="ECO:0007669"/>
    <property type="project" value="UniProtKB-KW"/>
</dbReference>
<dbReference type="InterPro" id="IPR043129">
    <property type="entry name" value="ATPase_NBD"/>
</dbReference>
<dbReference type="SUPFAM" id="SSF53067">
    <property type="entry name" value="Actin-like ATPase domain"/>
    <property type="match status" value="1"/>
</dbReference>
<dbReference type="GO" id="GO:0009254">
    <property type="term" value="P:peptidoglycan turnover"/>
    <property type="evidence" value="ECO:0007669"/>
    <property type="project" value="UniProtKB-UniRule"/>
</dbReference>
<evidence type="ECO:0000256" key="1">
    <source>
        <dbReference type="HAMAP-Rule" id="MF_01270"/>
    </source>
</evidence>
<dbReference type="InterPro" id="IPR005338">
    <property type="entry name" value="Anhydro_N_Ac-Mur_kinase"/>
</dbReference>
<dbReference type="eggNOG" id="COG2377">
    <property type="taxonomic scope" value="Bacteria"/>
</dbReference>
<comment type="pathway">
    <text evidence="1">Amino-sugar metabolism; 1,6-anhydro-N-acetylmuramate degradation.</text>
</comment>
<name>Q1GXC5_METFK</name>
<keyword evidence="1" id="KW-0418">Kinase</keyword>
<dbReference type="EMBL" id="CP000284">
    <property type="protein sequence ID" value="ABE48333.1"/>
    <property type="molecule type" value="Genomic_DNA"/>
</dbReference>
<dbReference type="HAMAP" id="MF_01270">
    <property type="entry name" value="AnhMurNAc_kinase"/>
    <property type="match status" value="1"/>
</dbReference>
<dbReference type="GO" id="GO:0016773">
    <property type="term" value="F:phosphotransferase activity, alcohol group as acceptor"/>
    <property type="evidence" value="ECO:0007669"/>
    <property type="project" value="UniProtKB-UniRule"/>
</dbReference>
<dbReference type="OrthoDB" id="9763949at2"/>
<dbReference type="NCBIfam" id="NF007139">
    <property type="entry name" value="PRK09585.1-3"/>
    <property type="match status" value="1"/>
</dbReference>
<dbReference type="PANTHER" id="PTHR30605">
    <property type="entry name" value="ANHYDRO-N-ACETYLMURAMIC ACID KINASE"/>
    <property type="match status" value="1"/>
</dbReference>
<feature type="binding site" evidence="1">
    <location>
        <begin position="3"/>
        <end position="10"/>
    </location>
    <ligand>
        <name>ATP</name>
        <dbReference type="ChEBI" id="CHEBI:30616"/>
    </ligand>
</feature>
<dbReference type="AlphaFoldDB" id="Q1GXC5"/>
<evidence type="ECO:0000313" key="3">
    <source>
        <dbReference type="Proteomes" id="UP000002440"/>
    </source>
</evidence>
<keyword evidence="1" id="KW-0067">ATP-binding</keyword>
<comment type="catalytic activity">
    <reaction evidence="1">
        <text>1,6-anhydro-N-acetyl-beta-muramate + ATP + H2O = N-acetyl-D-muramate 6-phosphate + ADP + H(+)</text>
        <dbReference type="Rhea" id="RHEA:24952"/>
        <dbReference type="ChEBI" id="CHEBI:15377"/>
        <dbReference type="ChEBI" id="CHEBI:15378"/>
        <dbReference type="ChEBI" id="CHEBI:30616"/>
        <dbReference type="ChEBI" id="CHEBI:58690"/>
        <dbReference type="ChEBI" id="CHEBI:58722"/>
        <dbReference type="ChEBI" id="CHEBI:456216"/>
        <dbReference type="EC" id="2.7.1.170"/>
    </reaction>
</comment>
<keyword evidence="1" id="KW-0547">Nucleotide-binding</keyword>
<dbReference type="NCBIfam" id="NF007148">
    <property type="entry name" value="PRK09585.3-2"/>
    <property type="match status" value="1"/>
</dbReference>